<reference evidence="6 7" key="1">
    <citation type="submission" date="2016-10" db="EMBL/GenBank/DDBJ databases">
        <authorList>
            <person name="de Groot N.N."/>
        </authorList>
    </citation>
    <scope>NUCLEOTIDE SEQUENCE [LARGE SCALE GENOMIC DNA]</scope>
    <source>
        <strain evidence="6 7">DSM 16077</strain>
    </source>
</reference>
<evidence type="ECO:0000256" key="3">
    <source>
        <dbReference type="ARBA" id="ARBA00023125"/>
    </source>
</evidence>
<gene>
    <name evidence="6" type="ORF">SAMN04488568_105144</name>
</gene>
<dbReference type="GO" id="GO:0003700">
    <property type="term" value="F:DNA-binding transcription factor activity"/>
    <property type="evidence" value="ECO:0007669"/>
    <property type="project" value="InterPro"/>
</dbReference>
<evidence type="ECO:0000313" key="7">
    <source>
        <dbReference type="Proteomes" id="UP000199759"/>
    </source>
</evidence>
<dbReference type="SUPFAM" id="SSF53850">
    <property type="entry name" value="Periplasmic binding protein-like II"/>
    <property type="match status" value="1"/>
</dbReference>
<dbReference type="Gene3D" id="3.40.190.10">
    <property type="entry name" value="Periplasmic binding protein-like II"/>
    <property type="match status" value="2"/>
</dbReference>
<evidence type="ECO:0000256" key="4">
    <source>
        <dbReference type="ARBA" id="ARBA00023163"/>
    </source>
</evidence>
<accession>A0A1G9QSI0</accession>
<evidence type="ECO:0000313" key="6">
    <source>
        <dbReference type="EMBL" id="SDM13999.1"/>
    </source>
</evidence>
<dbReference type="NCBIfam" id="NF008352">
    <property type="entry name" value="PRK11139.1"/>
    <property type="match status" value="1"/>
</dbReference>
<dbReference type="PANTHER" id="PTHR30537:SF74">
    <property type="entry name" value="HTH-TYPE TRANSCRIPTIONAL REGULATOR TRPI"/>
    <property type="match status" value="1"/>
</dbReference>
<comment type="similarity">
    <text evidence="1">Belongs to the LysR transcriptional regulatory family.</text>
</comment>
<dbReference type="AlphaFoldDB" id="A0A1G9QSI0"/>
<dbReference type="FunFam" id="1.10.10.10:FF:000038">
    <property type="entry name" value="Glycine cleavage system transcriptional activator"/>
    <property type="match status" value="1"/>
</dbReference>
<keyword evidence="7" id="KW-1185">Reference proteome</keyword>
<dbReference type="OrthoDB" id="7328368at2"/>
<dbReference type="SUPFAM" id="SSF46785">
    <property type="entry name" value="Winged helix' DNA-binding domain"/>
    <property type="match status" value="1"/>
</dbReference>
<evidence type="ECO:0000256" key="1">
    <source>
        <dbReference type="ARBA" id="ARBA00009437"/>
    </source>
</evidence>
<evidence type="ECO:0000256" key="2">
    <source>
        <dbReference type="ARBA" id="ARBA00023015"/>
    </source>
</evidence>
<keyword evidence="4" id="KW-0804">Transcription</keyword>
<organism evidence="6 7">
    <name type="scientific">Maricaulis salignorans</name>
    <dbReference type="NCBI Taxonomy" id="144026"/>
    <lineage>
        <taxon>Bacteria</taxon>
        <taxon>Pseudomonadati</taxon>
        <taxon>Pseudomonadota</taxon>
        <taxon>Alphaproteobacteria</taxon>
        <taxon>Maricaulales</taxon>
        <taxon>Maricaulaceae</taxon>
        <taxon>Maricaulis</taxon>
    </lineage>
</organism>
<dbReference type="RefSeq" id="WP_091768607.1">
    <property type="nucleotide sequence ID" value="NZ_FNHG01000005.1"/>
</dbReference>
<dbReference type="Proteomes" id="UP000199759">
    <property type="component" value="Unassembled WGS sequence"/>
</dbReference>
<dbReference type="PRINTS" id="PR00039">
    <property type="entry name" value="HTHLYSR"/>
</dbReference>
<keyword evidence="2" id="KW-0805">Transcription regulation</keyword>
<dbReference type="CDD" id="cd08432">
    <property type="entry name" value="PBP2_GcdR_TrpI_HvrB_AmpR_like"/>
    <property type="match status" value="1"/>
</dbReference>
<dbReference type="Gene3D" id="1.10.10.10">
    <property type="entry name" value="Winged helix-like DNA-binding domain superfamily/Winged helix DNA-binding domain"/>
    <property type="match status" value="1"/>
</dbReference>
<dbReference type="GO" id="GO:0006351">
    <property type="term" value="P:DNA-templated transcription"/>
    <property type="evidence" value="ECO:0007669"/>
    <property type="project" value="TreeGrafter"/>
</dbReference>
<evidence type="ECO:0000259" key="5">
    <source>
        <dbReference type="PROSITE" id="PS50931"/>
    </source>
</evidence>
<name>A0A1G9QSI0_9PROT</name>
<dbReference type="InterPro" id="IPR005119">
    <property type="entry name" value="LysR_subst-bd"/>
</dbReference>
<dbReference type="InterPro" id="IPR036390">
    <property type="entry name" value="WH_DNA-bd_sf"/>
</dbReference>
<dbReference type="FunFam" id="3.40.190.10:FF:000017">
    <property type="entry name" value="Glycine cleavage system transcriptional activator"/>
    <property type="match status" value="1"/>
</dbReference>
<feature type="domain" description="HTH lysR-type" evidence="5">
    <location>
        <begin position="8"/>
        <end position="65"/>
    </location>
</feature>
<proteinExistence type="inferred from homology"/>
<protein>
    <submittedName>
        <fullName evidence="6">Transcriptional regulator, LysR family</fullName>
    </submittedName>
</protein>
<dbReference type="PROSITE" id="PS50931">
    <property type="entry name" value="HTH_LYSR"/>
    <property type="match status" value="1"/>
</dbReference>
<dbReference type="Pfam" id="PF00126">
    <property type="entry name" value="HTH_1"/>
    <property type="match status" value="1"/>
</dbReference>
<sequence>MAQTSRLPPLNALRAFEAAARLESFSRAADELAVTPGAISQQIRLLEDHVGTPLFTRQGRGLALTDAGRAAANTASDAFDMLERAVSLMRRPAMKRSLTVSVSPSFAGKWLAPRLHRFQDAHPGIEVWISAASERVDLAAGAADLAIRYGPGGDMTLNEERLLTEEVLPVCSPDLLHDGKPLVRPRDLAGHTLLHDASPESDVDGADWASWLKARRVRGIDVSGGVRFNQSALVIDSAVAGRGVALAKRTLVQNDLAAGRLVALFSDGASPVRSAYHVVTAKNRPLSADAQSFIAWLKAEARHHESSVDEL</sequence>
<dbReference type="InterPro" id="IPR000847">
    <property type="entry name" value="LysR_HTH_N"/>
</dbReference>
<dbReference type="InterPro" id="IPR058163">
    <property type="entry name" value="LysR-type_TF_proteobact-type"/>
</dbReference>
<keyword evidence="3" id="KW-0238">DNA-binding</keyword>
<dbReference type="EMBL" id="FNHG01000005">
    <property type="protein sequence ID" value="SDM13999.1"/>
    <property type="molecule type" value="Genomic_DNA"/>
</dbReference>
<dbReference type="Pfam" id="PF03466">
    <property type="entry name" value="LysR_substrate"/>
    <property type="match status" value="1"/>
</dbReference>
<dbReference type="PANTHER" id="PTHR30537">
    <property type="entry name" value="HTH-TYPE TRANSCRIPTIONAL REGULATOR"/>
    <property type="match status" value="1"/>
</dbReference>
<dbReference type="InterPro" id="IPR036388">
    <property type="entry name" value="WH-like_DNA-bd_sf"/>
</dbReference>
<dbReference type="GO" id="GO:0043565">
    <property type="term" value="F:sequence-specific DNA binding"/>
    <property type="evidence" value="ECO:0007669"/>
    <property type="project" value="TreeGrafter"/>
</dbReference>
<dbReference type="STRING" id="144026.SAMN04488568_105144"/>